<dbReference type="STRING" id="910347.SAMN05421773_12071"/>
<reference evidence="1 2" key="1">
    <citation type="submission" date="2016-10" db="EMBL/GenBank/DDBJ databases">
        <authorList>
            <person name="de Groot N.N."/>
        </authorList>
    </citation>
    <scope>NUCLEOTIDE SEQUENCE [LARGE SCALE GENOMIC DNA]</scope>
    <source>
        <strain evidence="1 2">CGMCC 4.5739</strain>
    </source>
</reference>
<gene>
    <name evidence="1" type="ORF">SAMN05421773_12071</name>
</gene>
<accession>A0A1I1TP11</accession>
<protein>
    <submittedName>
        <fullName evidence="1">Uncharacterized protein</fullName>
    </submittedName>
</protein>
<dbReference type="AlphaFoldDB" id="A0A1I1TP11"/>
<dbReference type="Proteomes" id="UP000199207">
    <property type="component" value="Unassembled WGS sequence"/>
</dbReference>
<keyword evidence="2" id="KW-1185">Reference proteome</keyword>
<evidence type="ECO:0000313" key="2">
    <source>
        <dbReference type="Proteomes" id="UP000199207"/>
    </source>
</evidence>
<evidence type="ECO:0000313" key="1">
    <source>
        <dbReference type="EMBL" id="SFD60372.1"/>
    </source>
</evidence>
<proteinExistence type="predicted"/>
<dbReference type="EMBL" id="FOLM01000020">
    <property type="protein sequence ID" value="SFD60372.1"/>
    <property type="molecule type" value="Genomic_DNA"/>
</dbReference>
<dbReference type="RefSeq" id="WP_245834510.1">
    <property type="nucleotide sequence ID" value="NZ_FOLM01000020.1"/>
</dbReference>
<sequence>MTTTAAPPAVIPYITARHGEEPDYAANLGLLPGGRGLRYLAEEPGDRDAQGVLWGRVSQSRDGDRLTGAPRFAEVHPSRQREAMTWLRCQVCMRPASRTGAGWLFLESAGPNGRRSPDGLEGMLTAQPPVCAEHARLAAQRCPHLASAGFIVVRARLPRLYGVIGTSYRATPGGGLAADEGDDTPVSYRDRHRLRWLIASQLVRQLCGVTAVNLSSPPEAGR</sequence>
<organism evidence="1 2">
    <name type="scientific">Streptomyces aidingensis</name>
    <dbReference type="NCBI Taxonomy" id="910347"/>
    <lineage>
        <taxon>Bacteria</taxon>
        <taxon>Bacillati</taxon>
        <taxon>Actinomycetota</taxon>
        <taxon>Actinomycetes</taxon>
        <taxon>Kitasatosporales</taxon>
        <taxon>Streptomycetaceae</taxon>
        <taxon>Streptomyces</taxon>
    </lineage>
</organism>
<name>A0A1I1TP11_9ACTN</name>